<evidence type="ECO:0000256" key="3">
    <source>
        <dbReference type="ARBA" id="ARBA00022737"/>
    </source>
</evidence>
<evidence type="ECO:0000256" key="5">
    <source>
        <dbReference type="ARBA" id="ARBA00023136"/>
    </source>
</evidence>
<feature type="region of interest" description="Disordered" evidence="7">
    <location>
        <begin position="528"/>
        <end position="601"/>
    </location>
</feature>
<feature type="region of interest" description="Disordered" evidence="7">
    <location>
        <begin position="613"/>
        <end position="639"/>
    </location>
</feature>
<evidence type="ECO:0000256" key="4">
    <source>
        <dbReference type="ARBA" id="ARBA00022989"/>
    </source>
</evidence>
<feature type="compositionally biased region" description="Low complexity" evidence="7">
    <location>
        <begin position="216"/>
        <end position="237"/>
    </location>
</feature>
<dbReference type="SUPFAM" id="SSF46966">
    <property type="entry name" value="Spectrin repeat"/>
    <property type="match status" value="6"/>
</dbReference>
<dbReference type="SUPFAM" id="SSF47576">
    <property type="entry name" value="Calponin-homology domain, CH-domain"/>
    <property type="match status" value="1"/>
</dbReference>
<name>A0A9J7HL76_BRAFL</name>
<dbReference type="PANTHER" id="PTHR47535">
    <property type="entry name" value="MUSCLE-SPECIFIC PROTEIN 300 KDA, ISOFORM G"/>
    <property type="match status" value="1"/>
</dbReference>
<dbReference type="GeneID" id="118404010"/>
<organism evidence="9 10">
    <name type="scientific">Branchiostoma floridae</name>
    <name type="common">Florida lancelet</name>
    <name type="synonym">Amphioxus</name>
    <dbReference type="NCBI Taxonomy" id="7739"/>
    <lineage>
        <taxon>Eukaryota</taxon>
        <taxon>Metazoa</taxon>
        <taxon>Chordata</taxon>
        <taxon>Cephalochordata</taxon>
        <taxon>Leptocardii</taxon>
        <taxon>Amphioxiformes</taxon>
        <taxon>Branchiostomatidae</taxon>
        <taxon>Branchiostoma</taxon>
    </lineage>
</organism>
<dbReference type="Proteomes" id="UP000001554">
    <property type="component" value="Chromosome 1"/>
</dbReference>
<accession>A0A9J7HL76</accession>
<dbReference type="Pfam" id="PF00307">
    <property type="entry name" value="CH"/>
    <property type="match status" value="2"/>
</dbReference>
<feature type="compositionally biased region" description="Polar residues" evidence="7">
    <location>
        <begin position="433"/>
        <end position="464"/>
    </location>
</feature>
<feature type="region of interest" description="Disordered" evidence="7">
    <location>
        <begin position="1"/>
        <end position="27"/>
    </location>
</feature>
<reference evidence="9" key="1">
    <citation type="journal article" date="2020" name="Nat. Ecol. Evol.">
        <title>Deeply conserved synteny resolves early events in vertebrate evolution.</title>
        <authorList>
            <person name="Simakov O."/>
            <person name="Marletaz F."/>
            <person name="Yue J.X."/>
            <person name="O'Connell B."/>
            <person name="Jenkins J."/>
            <person name="Brandt A."/>
            <person name="Calef R."/>
            <person name="Tung C.H."/>
            <person name="Huang T.K."/>
            <person name="Schmutz J."/>
            <person name="Satoh N."/>
            <person name="Yu J.K."/>
            <person name="Putnam N.H."/>
            <person name="Green R.E."/>
            <person name="Rokhsar D.S."/>
        </authorList>
    </citation>
    <scope>NUCLEOTIDE SEQUENCE [LARGE SCALE GENOMIC DNA]</scope>
    <source>
        <strain evidence="9">S238N-H82</strain>
    </source>
</reference>
<feature type="region of interest" description="Disordered" evidence="7">
    <location>
        <begin position="433"/>
        <end position="473"/>
    </location>
</feature>
<keyword evidence="6" id="KW-0175">Coiled coil</keyword>
<evidence type="ECO:0000256" key="6">
    <source>
        <dbReference type="SAM" id="Coils"/>
    </source>
</evidence>
<dbReference type="SMART" id="SM00033">
    <property type="entry name" value="CH"/>
    <property type="match status" value="2"/>
</dbReference>
<feature type="domain" description="Calponin-homology (CH)" evidence="8">
    <location>
        <begin position="62"/>
        <end position="181"/>
    </location>
</feature>
<evidence type="ECO:0000256" key="7">
    <source>
        <dbReference type="SAM" id="MobiDB-lite"/>
    </source>
</evidence>
<dbReference type="InterPro" id="IPR002017">
    <property type="entry name" value="Spectrin_repeat"/>
</dbReference>
<feature type="region of interest" description="Disordered" evidence="7">
    <location>
        <begin position="1856"/>
        <end position="1882"/>
    </location>
</feature>
<dbReference type="Gene3D" id="1.10.418.10">
    <property type="entry name" value="Calponin-like domain"/>
    <property type="match status" value="2"/>
</dbReference>
<keyword evidence="3" id="KW-0677">Repeat</keyword>
<feature type="coiled-coil region" evidence="6">
    <location>
        <begin position="666"/>
        <end position="732"/>
    </location>
</feature>
<dbReference type="InterPro" id="IPR036872">
    <property type="entry name" value="CH_dom_sf"/>
</dbReference>
<keyword evidence="2" id="KW-0812">Transmembrane</keyword>
<dbReference type="PANTHER" id="PTHR47535:SF1">
    <property type="entry name" value="NESPRIN-1"/>
    <property type="match status" value="1"/>
</dbReference>
<evidence type="ECO:0000256" key="1">
    <source>
        <dbReference type="ARBA" id="ARBA00004370"/>
    </source>
</evidence>
<dbReference type="InterPro" id="IPR018159">
    <property type="entry name" value="Spectrin/alpha-actinin"/>
</dbReference>
<evidence type="ECO:0000259" key="8">
    <source>
        <dbReference type="PROSITE" id="PS50021"/>
    </source>
</evidence>
<keyword evidence="9" id="KW-1185">Reference proteome</keyword>
<evidence type="ECO:0000313" key="10">
    <source>
        <dbReference type="RefSeq" id="XP_035661441.1"/>
    </source>
</evidence>
<evidence type="ECO:0000313" key="9">
    <source>
        <dbReference type="Proteomes" id="UP000001554"/>
    </source>
</evidence>
<comment type="subcellular location">
    <subcellularLocation>
        <location evidence="1">Membrane</location>
    </subcellularLocation>
</comment>
<gene>
    <name evidence="10" type="primary">LOC118404010</name>
</gene>
<dbReference type="CDD" id="cd00176">
    <property type="entry name" value="SPEC"/>
    <property type="match status" value="4"/>
</dbReference>
<dbReference type="InterPro" id="IPR052403">
    <property type="entry name" value="LINC-complex_assoc"/>
</dbReference>
<proteinExistence type="predicted"/>
<dbReference type="Pfam" id="PF00435">
    <property type="entry name" value="Spectrin"/>
    <property type="match status" value="1"/>
</dbReference>
<sequence>MALQMFTPTSPRRVRLRRSGSSSGRRRLEELFRTPRSSVERMDVSGVARDLLMTVDLKDDQMVQTKCFTNWANSYLAKRNPPVTIFNLFEEMKDGINLLYLLEVLSGEELVPDKDTGTGVQAVRKGRDMTLSDKVTNAKASLAYLEDNGVKIPAGVTPQEITNGTPPKILDLMWAIVSHYQIEEVAKMSRRTVSGLNASMGDDSMYGTMPRTSSQSTTPTKGGKFGFSGSSSSLPSLGKRKKSSRDQSPGPNRKKSGKETKEAQKILLKWSQNAVDRRVVDVKDFSKSWRNGKAFSSLVHTIQPDLVDMPRLSTKSASSRMEHAFTAAERFLGIPKLIDSEDVDVDRPDGRSVMTYVSLFAQAFPQAGGWTAPTPSQRDVRYLGLGSGNTSSFRRAGSARGTYGSSSGGGGAYVSTSGGGGAYSVGGGDNPSVSVTEFQSTRTTEVTSYEQNTQLSSYEQSSQLAAEDSYRTSDVTSDSLYDDVMNEVGAGGTFSGQRFKTDVVMNGSGQEMQSASNHLDVQVGSFRGESAAGKGGRYSGEFSQQSSQQTSKGGGYGGEYEQSSAQVFTYDNKGGQSQSTSVRSSALMEDGSSPTVVMANKGDMSPIRVSINLPSYAGRRGGSTSKSGGASPGEDEYSRGLGNIRGWLADVEKEYPKDIMVYHQDVQEHIEDLETLDTEAGKQEDKLSTLSRQVDSVFGSRGDEARVAKSDLNDVQEEITRIRNDVSKEKNNCTRMLPYVKRFEDDTAEIDNWLSDAEKLMMSHMVDSTSAKFNQRVQNHKEFFTTRNTMRNKLSSCNSDLKKIEGLCLDNHDKSPLQTRFDDIDSRFEDGMALSLTWDDKLDDIQENWRDFDKRTDDVGSWLDKANDIMTDRDQPLDIQIARHEMLVTFFKDVDSDMMEGLVQSGERLAEDMNDPEKEQLQDQMGRIENKWKDVMYQAPIALMKLKFRKSQDLYRETVDKANKETDREYELLVNPSVDRDDLRHTHEGLYLREPEGFIPTAERHVSDMENYSRELVQYSVDEMSLVGPAKDNREHFEGVRKEQQVLWEKLRNARTDQEGKGPGGYQISTNVTQVPGGHGGQGLDGVYGPKGYPGKGRQPPDYNSVEGGYGIDGNQTIVINEYEQNVYQQGKGGGYGTGSWKTRPEEIERAHRWKQFFEKKEAMLQECTQIDDTLDGEEQLEITPPNVKSRDHLFERLDRELKQNRGETPDLKDMGSWLEREMPHKKDDIVGDIAFVEKAQDETEDHLRRAREEHENLLTRVNDFYECKERTHKCIDRAELVLRSRICQRPADIASQLDKHENAEGELSNNMPKLDLMSKRGTELVQDLRSSNLWKTTEIRKEMDHTSHRWIEVSEQLHDNKDVLRNMENIWDEMYNINSDFEDWFNGPVEDLRKKLYSISDASEVPDMQRRLDLFQDEIIDRENQWTKLNNRAQRLQDLNQNVPISLVERLVQRNKDGIEEAKKLAIEGRRKLDSFKANQDFGRRNLDPLQKWLDKEERLLKAQYDLQMDIYSKKAQRDKFESFSNEIASHRWKFDEVNSKAREVNLSQNPEIVRQLEQINDRYSALKIECDDITKKCEGHVADHSQYDELYDEASEWLKQQREKLREAQQPTTDWKELEEHHANINLLLLTKKRGEIKINNTSERADVTMDNTSADGKPIIIDQVESLRHEFELYLEELNAAKLKVEGQLEGMKPEINRSKLSDRSIAIEQRLDENLSQQSISSTYQYTQSTKTVYGSQTIGGSGGAGGAGGGYGGIGQSAGGGYGGTSQTSGIGIGQGGGYGGISQSAGGGYGGGTGSGYGVQTTSSTYSTSGAGGGGGVSTGVGGSSSINQFLGGGSSAVFDVSVSRVKTSSVTKDIGIQPSPSRQRTSTSTETMTDDLRKKVGDKVFQEIVLQPGERRTFGSGDNVVHYHNSQSEPITVKINYLVNYYE</sequence>
<dbReference type="PROSITE" id="PS50021">
    <property type="entry name" value="CH"/>
    <property type="match status" value="2"/>
</dbReference>
<evidence type="ECO:0000256" key="2">
    <source>
        <dbReference type="ARBA" id="ARBA00022692"/>
    </source>
</evidence>
<keyword evidence="5" id="KW-0472">Membrane</keyword>
<feature type="compositionally biased region" description="Low complexity" evidence="7">
    <location>
        <begin position="539"/>
        <end position="551"/>
    </location>
</feature>
<feature type="coiled-coil region" evidence="6">
    <location>
        <begin position="1234"/>
        <end position="1261"/>
    </location>
</feature>
<dbReference type="InterPro" id="IPR001715">
    <property type="entry name" value="CH_dom"/>
</dbReference>
<dbReference type="RefSeq" id="XP_035661441.1">
    <property type="nucleotide sequence ID" value="XM_035805548.1"/>
</dbReference>
<protein>
    <submittedName>
        <fullName evidence="10">Uncharacterized protein LOC118404010 isoform X34</fullName>
    </submittedName>
</protein>
<dbReference type="GO" id="GO:0016020">
    <property type="term" value="C:membrane"/>
    <property type="evidence" value="ECO:0007669"/>
    <property type="project" value="UniProtKB-SubCell"/>
</dbReference>
<feature type="region of interest" description="Disordered" evidence="7">
    <location>
        <begin position="199"/>
        <end position="262"/>
    </location>
</feature>
<keyword evidence="4" id="KW-1133">Transmembrane helix</keyword>
<reference evidence="10" key="2">
    <citation type="submission" date="2025-08" db="UniProtKB">
        <authorList>
            <consortium name="RefSeq"/>
        </authorList>
    </citation>
    <scope>IDENTIFICATION</scope>
    <source>
        <strain evidence="10">S238N-H82</strain>
        <tissue evidence="10">Testes</tissue>
    </source>
</reference>
<dbReference type="Gene3D" id="1.20.58.60">
    <property type="match status" value="3"/>
</dbReference>
<dbReference type="SMART" id="SM00150">
    <property type="entry name" value="SPEC"/>
    <property type="match status" value="6"/>
</dbReference>
<feature type="compositionally biased region" description="Low complexity" evidence="7">
    <location>
        <begin position="1856"/>
        <end position="1878"/>
    </location>
</feature>
<feature type="compositionally biased region" description="Polar residues" evidence="7">
    <location>
        <begin position="565"/>
        <end position="584"/>
    </location>
</feature>
<feature type="domain" description="Calponin-homology (CH)" evidence="8">
    <location>
        <begin position="261"/>
        <end position="365"/>
    </location>
</feature>